<dbReference type="GeneID" id="86867175"/>
<reference evidence="3" key="1">
    <citation type="submission" date="2015-01" db="EMBL/GenBank/DDBJ databases">
        <title>Draft genome sequence of Rhodococcus pyridinivorans strain KG-16, a hydrocarbon-degrading bacterium.</title>
        <authorList>
            <person name="Aggarwal R.K."/>
            <person name="Dawar C."/>
        </authorList>
    </citation>
    <scope>NUCLEOTIDE SEQUENCE [LARGE SCALE GENOMIC DNA]</scope>
    <source>
        <strain evidence="3">KG-16</strain>
    </source>
</reference>
<keyword evidence="1" id="KW-0812">Transmembrane</keyword>
<keyword evidence="1" id="KW-0472">Membrane</keyword>
<keyword evidence="1" id="KW-1133">Transmembrane helix</keyword>
<sequence>MDIAIKIFLILHFIGLAGIIGSWLAVIKEPRVVAGMLHGAILQVVTGLALVGLREAQDVVEVNHMKIGIKLLVALAVLVVAFIGLKKEKQNPGSTATLAHVAGGLGILNVIIAVAWT</sequence>
<feature type="transmembrane region" description="Helical" evidence="1">
    <location>
        <begin position="7"/>
        <end position="26"/>
    </location>
</feature>
<reference evidence="2 3" key="2">
    <citation type="journal article" date="2016" name="Genome Announc.">
        <title>Draft Genome Sequence of a Versatile Hydrocarbon-Degrading Bacterium, Rhodococcus pyridinivorans Strain KG-16, Collected from Oil Fields in India.</title>
        <authorList>
            <person name="Aggarwal R.K."/>
            <person name="Dawar C."/>
            <person name="Phanindranath R."/>
            <person name="Mutnuri L."/>
            <person name="Dayal A.M."/>
        </authorList>
    </citation>
    <scope>NUCLEOTIDE SEQUENCE [LARGE SCALE GENOMIC DNA]</scope>
    <source>
        <strain evidence="2 3">KG-16</strain>
    </source>
</reference>
<dbReference type="RefSeq" id="WP_016696138.1">
    <property type="nucleotide sequence ID" value="NZ_AZXY01000001.1"/>
</dbReference>
<evidence type="ECO:0000313" key="2">
    <source>
        <dbReference type="EMBL" id="KSZ60700.1"/>
    </source>
</evidence>
<feature type="transmembrane region" description="Helical" evidence="1">
    <location>
        <begin position="32"/>
        <end position="53"/>
    </location>
</feature>
<evidence type="ECO:0000256" key="1">
    <source>
        <dbReference type="SAM" id="Phobius"/>
    </source>
</evidence>
<comment type="caution">
    <text evidence="2">The sequence shown here is derived from an EMBL/GenBank/DDBJ whole genome shotgun (WGS) entry which is preliminary data.</text>
</comment>
<protein>
    <submittedName>
        <fullName evidence="2">Membrane protein</fullName>
    </submittedName>
</protein>
<feature type="transmembrane region" description="Helical" evidence="1">
    <location>
        <begin position="65"/>
        <end position="85"/>
    </location>
</feature>
<gene>
    <name evidence="2" type="ORF">Z045_04680</name>
</gene>
<dbReference type="AlphaFoldDB" id="A0A0V9URQ8"/>
<dbReference type="EMBL" id="AZXY01000001">
    <property type="protein sequence ID" value="KSZ60700.1"/>
    <property type="molecule type" value="Genomic_DNA"/>
</dbReference>
<evidence type="ECO:0000313" key="3">
    <source>
        <dbReference type="Proteomes" id="UP000053060"/>
    </source>
</evidence>
<organism evidence="2 3">
    <name type="scientific">Rhodococcus pyridinivorans KG-16</name>
    <dbReference type="NCBI Taxonomy" id="1441730"/>
    <lineage>
        <taxon>Bacteria</taxon>
        <taxon>Bacillati</taxon>
        <taxon>Actinomycetota</taxon>
        <taxon>Actinomycetes</taxon>
        <taxon>Mycobacteriales</taxon>
        <taxon>Nocardiaceae</taxon>
        <taxon>Rhodococcus</taxon>
    </lineage>
</organism>
<dbReference type="Proteomes" id="UP000053060">
    <property type="component" value="Unassembled WGS sequence"/>
</dbReference>
<proteinExistence type="predicted"/>
<accession>A0A0V9URQ8</accession>
<dbReference type="PATRIC" id="fig|1441730.3.peg.978"/>
<name>A0A0V9URQ8_9NOCA</name>
<feature type="transmembrane region" description="Helical" evidence="1">
    <location>
        <begin position="97"/>
        <end position="116"/>
    </location>
</feature>